<dbReference type="GO" id="GO:0005886">
    <property type="term" value="C:plasma membrane"/>
    <property type="evidence" value="ECO:0007669"/>
    <property type="project" value="UniProtKB-SubCell"/>
</dbReference>
<comment type="similarity">
    <text evidence="2">Belongs to the EamA transporter family.</text>
</comment>
<feature type="transmembrane region" description="Helical" evidence="7">
    <location>
        <begin position="230"/>
        <end position="252"/>
    </location>
</feature>
<evidence type="ECO:0000256" key="3">
    <source>
        <dbReference type="ARBA" id="ARBA00022475"/>
    </source>
</evidence>
<dbReference type="EMBL" id="JAUMVS010000251">
    <property type="protein sequence ID" value="MDO4842658.1"/>
    <property type="molecule type" value="Genomic_DNA"/>
</dbReference>
<keyword evidence="3" id="KW-1003">Cell membrane</keyword>
<keyword evidence="5 7" id="KW-1133">Transmembrane helix</keyword>
<dbReference type="SUPFAM" id="SSF103481">
    <property type="entry name" value="Multidrug resistance efflux transporter EmrE"/>
    <property type="match status" value="2"/>
</dbReference>
<evidence type="ECO:0000256" key="1">
    <source>
        <dbReference type="ARBA" id="ARBA00004651"/>
    </source>
</evidence>
<feature type="transmembrane region" description="Helical" evidence="7">
    <location>
        <begin position="198"/>
        <end position="218"/>
    </location>
</feature>
<dbReference type="AlphaFoldDB" id="A0AA43RIX7"/>
<accession>A0AA43RIX7</accession>
<keyword evidence="4 7" id="KW-0812">Transmembrane</keyword>
<dbReference type="PANTHER" id="PTHR42920:SF5">
    <property type="entry name" value="EAMA DOMAIN-CONTAINING PROTEIN"/>
    <property type="match status" value="1"/>
</dbReference>
<protein>
    <submittedName>
        <fullName evidence="9">DMT family transporter</fullName>
    </submittedName>
</protein>
<evidence type="ECO:0000256" key="2">
    <source>
        <dbReference type="ARBA" id="ARBA00007362"/>
    </source>
</evidence>
<reference evidence="9" key="1">
    <citation type="submission" date="2023-07" db="EMBL/GenBank/DDBJ databases">
        <title>Between Cages and Wild: Unraveling the Impact of Captivity on Animal Microbiomes and Antimicrobial Resistance.</title>
        <authorList>
            <person name="Schmartz G.P."/>
            <person name="Rehner J."/>
            <person name="Schuff M.J."/>
            <person name="Becker S.L."/>
            <person name="Kravczyk M."/>
            <person name="Gurevich A."/>
            <person name="Francke R."/>
            <person name="Mueller R."/>
            <person name="Keller V."/>
            <person name="Keller A."/>
        </authorList>
    </citation>
    <scope>NUCLEOTIDE SEQUENCE</scope>
    <source>
        <strain evidence="9">S12M_St_49</strain>
    </source>
</reference>
<dbReference type="Proteomes" id="UP001168575">
    <property type="component" value="Unassembled WGS sequence"/>
</dbReference>
<keyword evidence="10" id="KW-1185">Reference proteome</keyword>
<dbReference type="PANTHER" id="PTHR42920">
    <property type="entry name" value="OS03G0707200 PROTEIN-RELATED"/>
    <property type="match status" value="1"/>
</dbReference>
<evidence type="ECO:0000256" key="5">
    <source>
        <dbReference type="ARBA" id="ARBA00022989"/>
    </source>
</evidence>
<evidence type="ECO:0000313" key="10">
    <source>
        <dbReference type="Proteomes" id="UP001168575"/>
    </source>
</evidence>
<feature type="domain" description="EamA" evidence="8">
    <location>
        <begin position="196"/>
        <end position="326"/>
    </location>
</feature>
<dbReference type="InterPro" id="IPR037185">
    <property type="entry name" value="EmrE-like"/>
</dbReference>
<dbReference type="Pfam" id="PF00892">
    <property type="entry name" value="EamA"/>
    <property type="match status" value="1"/>
</dbReference>
<proteinExistence type="inferred from homology"/>
<evidence type="ECO:0000313" key="9">
    <source>
        <dbReference type="EMBL" id="MDO4842658.1"/>
    </source>
</evidence>
<gene>
    <name evidence="9" type="ORF">Q3982_08300</name>
</gene>
<feature type="transmembrane region" description="Helical" evidence="7">
    <location>
        <begin position="144"/>
        <end position="163"/>
    </location>
</feature>
<sequence length="348" mass="36843">MNKNVRQIFLPVITAFVWGMAFVAQDYCADKIGVFQTLVGRNLAGFLAMLVVLYAFRTISKKKEARSVNETNSVTEEAVYKASNSEASGAASTQAIASASGSNVASGRGNKTLIIGSVCLGVSLFVGMLLQQVGIILGTEVGKAGFLTSLYVVIVPLLGIAVGERPSLKLWVAVLVAVLGLYFLSIKGDFSLALEDALVLSCAVAFAIYIQLAAYFSVRCDAIALSTYQLLVAGLISLPFFLLTETFSWEMFVSTLPSILYLGVFSSAIGFTLQLIAQKGTNTTVVTLLMSLESVFAAFGGWVLLGQVMSGRELFGAALMLAAVILAQIPTSHKATQESASVAHQTSN</sequence>
<dbReference type="InterPro" id="IPR051258">
    <property type="entry name" value="Diverse_Substrate_Transporter"/>
</dbReference>
<comment type="caution">
    <text evidence="9">The sequence shown here is derived from an EMBL/GenBank/DDBJ whole genome shotgun (WGS) entry which is preliminary data.</text>
</comment>
<feature type="transmembrane region" description="Helical" evidence="7">
    <location>
        <begin position="113"/>
        <end position="138"/>
    </location>
</feature>
<evidence type="ECO:0000256" key="4">
    <source>
        <dbReference type="ARBA" id="ARBA00022692"/>
    </source>
</evidence>
<evidence type="ECO:0000256" key="6">
    <source>
        <dbReference type="ARBA" id="ARBA00023136"/>
    </source>
</evidence>
<evidence type="ECO:0000259" key="8">
    <source>
        <dbReference type="Pfam" id="PF00892"/>
    </source>
</evidence>
<feature type="transmembrane region" description="Helical" evidence="7">
    <location>
        <begin position="170"/>
        <end position="186"/>
    </location>
</feature>
<organism evidence="9 10">
    <name type="scientific">Phoenicibacter congonensis</name>
    <dbReference type="NCBI Taxonomy" id="1944646"/>
    <lineage>
        <taxon>Bacteria</taxon>
        <taxon>Bacillati</taxon>
        <taxon>Actinomycetota</taxon>
        <taxon>Coriobacteriia</taxon>
        <taxon>Eggerthellales</taxon>
        <taxon>Eggerthellaceae</taxon>
        <taxon>Phoenicibacter</taxon>
    </lineage>
</organism>
<feature type="transmembrane region" description="Helical" evidence="7">
    <location>
        <begin position="284"/>
        <end position="305"/>
    </location>
</feature>
<evidence type="ECO:0000256" key="7">
    <source>
        <dbReference type="SAM" id="Phobius"/>
    </source>
</evidence>
<feature type="transmembrane region" description="Helical" evidence="7">
    <location>
        <begin position="258"/>
        <end position="277"/>
    </location>
</feature>
<comment type="subcellular location">
    <subcellularLocation>
        <location evidence="1">Cell membrane</location>
        <topology evidence="1">Multi-pass membrane protein</topology>
    </subcellularLocation>
</comment>
<keyword evidence="6 7" id="KW-0472">Membrane</keyword>
<dbReference type="InterPro" id="IPR000620">
    <property type="entry name" value="EamA_dom"/>
</dbReference>
<name>A0AA43RIX7_9ACTN</name>
<feature type="transmembrane region" description="Helical" evidence="7">
    <location>
        <begin position="34"/>
        <end position="56"/>
    </location>
</feature>